<organism evidence="1 2">
    <name type="scientific">Adiantum capillus-veneris</name>
    <name type="common">Maidenhair fern</name>
    <dbReference type="NCBI Taxonomy" id="13818"/>
    <lineage>
        <taxon>Eukaryota</taxon>
        <taxon>Viridiplantae</taxon>
        <taxon>Streptophyta</taxon>
        <taxon>Embryophyta</taxon>
        <taxon>Tracheophyta</taxon>
        <taxon>Polypodiopsida</taxon>
        <taxon>Polypodiidae</taxon>
        <taxon>Polypodiales</taxon>
        <taxon>Pteridineae</taxon>
        <taxon>Pteridaceae</taxon>
        <taxon>Vittarioideae</taxon>
        <taxon>Adiantum</taxon>
    </lineage>
</organism>
<accession>A0A9D4ZKS4</accession>
<comment type="caution">
    <text evidence="1">The sequence shown here is derived from an EMBL/GenBank/DDBJ whole genome shotgun (WGS) entry which is preliminary data.</text>
</comment>
<evidence type="ECO:0000313" key="1">
    <source>
        <dbReference type="EMBL" id="KAI5076435.1"/>
    </source>
</evidence>
<name>A0A9D4ZKS4_ADICA</name>
<dbReference type="Gene3D" id="3.80.10.10">
    <property type="entry name" value="Ribonuclease Inhibitor"/>
    <property type="match status" value="3"/>
</dbReference>
<dbReference type="InterPro" id="IPR032675">
    <property type="entry name" value="LRR_dom_sf"/>
</dbReference>
<gene>
    <name evidence="1" type="ORF">GOP47_0008500</name>
</gene>
<evidence type="ECO:0000313" key="2">
    <source>
        <dbReference type="Proteomes" id="UP000886520"/>
    </source>
</evidence>
<keyword evidence="2" id="KW-1185">Reference proteome</keyword>
<proteinExistence type="predicted"/>
<protein>
    <submittedName>
        <fullName evidence="1">Uncharacterized protein</fullName>
    </submittedName>
</protein>
<dbReference type="AlphaFoldDB" id="A0A9D4ZKS4"/>
<dbReference type="InterPro" id="IPR050905">
    <property type="entry name" value="Plant_NBS-LRR"/>
</dbReference>
<dbReference type="PANTHER" id="PTHR33463">
    <property type="entry name" value="NB-ARC DOMAIN-CONTAINING PROTEIN-RELATED"/>
    <property type="match status" value="1"/>
</dbReference>
<dbReference type="EMBL" id="JABFUD020000008">
    <property type="protein sequence ID" value="KAI5076435.1"/>
    <property type="molecule type" value="Genomic_DNA"/>
</dbReference>
<dbReference type="Proteomes" id="UP000886520">
    <property type="component" value="Chromosome 8"/>
</dbReference>
<reference evidence="1" key="1">
    <citation type="submission" date="2021-01" db="EMBL/GenBank/DDBJ databases">
        <title>Adiantum capillus-veneris genome.</title>
        <authorList>
            <person name="Fang Y."/>
            <person name="Liao Q."/>
        </authorList>
    </citation>
    <scope>NUCLEOTIDE SEQUENCE</scope>
    <source>
        <strain evidence="1">H3</strain>
        <tissue evidence="1">Leaf</tissue>
    </source>
</reference>
<sequence length="676" mass="76579">MIQDLERHCFLTVSEDGIVSVHDVYLKFAKGIQDDPSKYISTSRSWHWKEIQSADANQSVRSWEARGTLRALVLEVGESCKRVDLQGYSGLKAVGLTDCKSLAVLGLTGLSSLRTLEIRNCASFRRLECHDSDFASLRNVGRFSFKNGSTSATEQDDQEREQLVSYYWQPMMVAKMVKRVIGPLIRQPHSLEVGAMLSQMRSLQVLNLENTGIARLECVGSMRPQLRALTVIEQLLERSSKIWRRKEGDERQGQLGSLPAGLVTLKLHHFYTATELPDLSSSAHTLQGLDVFDCEKLERVNLDTRYLKSLRTLELCACHNLVEVNGLGSPPSLRVLKVCECRKLESVKGFENSEMLEELSLCGLAELREISDFMRSLGALRELGLGSCPKLATLVAGEYDHLEKLTECRVPYNNMALAHYLCGMGSKLKTCVVSIVEYGGNCCFDLSNCKELQKFVMQYYGNHASCARANGQVKVEGVDKLEKLQELRCHQWITVVGLRSLRGVESLESLIQLRHLYVLNCSVLEEFPSLHALVHSMERLPLSNFDSLEFISFRGCKFASDVQKMAAWAMDEAACPCLRAEALCSLVELYYQLDRHINKEKQQLIVEVLWWSMVRWMPSNNDSCLDFSRLERAWVKEITWRWKASKEEEPFLKAAVQELGSCMQRGHSPHLHPLPQ</sequence>
<dbReference type="SUPFAM" id="SSF52058">
    <property type="entry name" value="L domain-like"/>
    <property type="match status" value="1"/>
</dbReference>
<dbReference type="OrthoDB" id="2018467at2759"/>